<sequence>MTQFYDRLSNDLMSHIYIGKVLLDKLDNSFIFDLLIASNELELDELIDYLQTYLINNCVRFSVKSKFAQIYRTSYQVKNLEDFCNNIIAKYSNTIFESGNFDYLPEGALISILKRDDLQLKESKIWGYLIQWGKAKNPNLPIGNRQIYPYQQLLEHQLFSDINFEYTKISNIMPNEHTLEISSWIDMIKKKPPVLKIIHINFNYLPEDLEIVKGMGGISRGYNSLENDDRPKKPKIDEGEGYEVF</sequence>
<evidence type="ECO:0000313" key="3">
    <source>
        <dbReference type="EMBL" id="RHZ71578.1"/>
    </source>
</evidence>
<dbReference type="Proteomes" id="UP000266861">
    <property type="component" value="Unassembled WGS sequence"/>
</dbReference>
<name>A0A397IBF3_9GLOM</name>
<accession>A0A397IBF3</accession>
<dbReference type="EMBL" id="PQFF01000234">
    <property type="protein sequence ID" value="RHZ71578.1"/>
    <property type="molecule type" value="Genomic_DNA"/>
</dbReference>
<dbReference type="AlphaFoldDB" id="A0A397IBF3"/>
<feature type="region of interest" description="Disordered" evidence="1">
    <location>
        <begin position="223"/>
        <end position="245"/>
    </location>
</feature>
<organism evidence="3 4">
    <name type="scientific">Diversispora epigaea</name>
    <dbReference type="NCBI Taxonomy" id="1348612"/>
    <lineage>
        <taxon>Eukaryota</taxon>
        <taxon>Fungi</taxon>
        <taxon>Fungi incertae sedis</taxon>
        <taxon>Mucoromycota</taxon>
        <taxon>Glomeromycotina</taxon>
        <taxon>Glomeromycetes</taxon>
        <taxon>Diversisporales</taxon>
        <taxon>Diversisporaceae</taxon>
        <taxon>Diversispora</taxon>
    </lineage>
</organism>
<proteinExistence type="predicted"/>
<gene>
    <name evidence="3" type="ORF">Glove_256g112</name>
</gene>
<dbReference type="InterPro" id="IPR011705">
    <property type="entry name" value="BACK"/>
</dbReference>
<protein>
    <recommendedName>
        <fullName evidence="2">BACK domain-containing protein</fullName>
    </recommendedName>
</protein>
<evidence type="ECO:0000259" key="2">
    <source>
        <dbReference type="Pfam" id="PF07707"/>
    </source>
</evidence>
<evidence type="ECO:0000313" key="4">
    <source>
        <dbReference type="Proteomes" id="UP000266861"/>
    </source>
</evidence>
<dbReference type="Pfam" id="PF07707">
    <property type="entry name" value="BACK"/>
    <property type="match status" value="1"/>
</dbReference>
<dbReference type="Gene3D" id="1.25.40.420">
    <property type="match status" value="1"/>
</dbReference>
<keyword evidence="4" id="KW-1185">Reference proteome</keyword>
<feature type="domain" description="BACK" evidence="2">
    <location>
        <begin position="74"/>
        <end position="137"/>
    </location>
</feature>
<comment type="caution">
    <text evidence="3">The sequence shown here is derived from an EMBL/GenBank/DDBJ whole genome shotgun (WGS) entry which is preliminary data.</text>
</comment>
<feature type="compositionally biased region" description="Basic and acidic residues" evidence="1">
    <location>
        <begin position="227"/>
        <end position="238"/>
    </location>
</feature>
<evidence type="ECO:0000256" key="1">
    <source>
        <dbReference type="SAM" id="MobiDB-lite"/>
    </source>
</evidence>
<reference evidence="3 4" key="1">
    <citation type="submission" date="2018-08" db="EMBL/GenBank/DDBJ databases">
        <title>Genome and evolution of the arbuscular mycorrhizal fungus Diversispora epigaea (formerly Glomus versiforme) and its bacterial endosymbionts.</title>
        <authorList>
            <person name="Sun X."/>
            <person name="Fei Z."/>
            <person name="Harrison M."/>
        </authorList>
    </citation>
    <scope>NUCLEOTIDE SEQUENCE [LARGE SCALE GENOMIC DNA]</scope>
    <source>
        <strain evidence="3 4">IT104</strain>
    </source>
</reference>